<keyword evidence="2" id="KW-0472">Membrane</keyword>
<protein>
    <recommendedName>
        <fullName evidence="6">Mid2 domain-containing protein</fullName>
    </recommendedName>
</protein>
<dbReference type="EMBL" id="KZ678128">
    <property type="protein sequence ID" value="PSN75661.1"/>
    <property type="molecule type" value="Genomic_DNA"/>
</dbReference>
<evidence type="ECO:0008006" key="6">
    <source>
        <dbReference type="Google" id="ProtNLM"/>
    </source>
</evidence>
<dbReference type="Proteomes" id="UP000240883">
    <property type="component" value="Unassembled WGS sequence"/>
</dbReference>
<sequence length="280" mass="30994">MISFWQTIVVGFIPFNIIVVAQTSSASFGYPRPETNESPRIKINVFDTIEVEWESNFDHARLYLWCKSNEVATASWFDQLVNMTGNISYSPAEQSDINRDWSEPWNCHFDLLYIEAPNNRGYQGPPIYITSSKTDVFTKFARDNTRAVMLSEITVSTSAPSSISSQVSPTVAATFSPSPEPSETPTGNSESDVLTSGAKAGIVVGATLGAVAIGGLGYLFYRNRRKLKELESRIVQSGPQDGMGYKPVYAEYAHQGMHTQLNVPPQELETHRTHELPASN</sequence>
<dbReference type="OrthoDB" id="3779814at2759"/>
<evidence type="ECO:0000256" key="3">
    <source>
        <dbReference type="SAM" id="SignalP"/>
    </source>
</evidence>
<evidence type="ECO:0000313" key="5">
    <source>
        <dbReference type="Proteomes" id="UP000240883"/>
    </source>
</evidence>
<gene>
    <name evidence="4" type="ORF">BS50DRAFT_628815</name>
</gene>
<keyword evidence="2" id="KW-0812">Transmembrane</keyword>
<dbReference type="CDD" id="cd12087">
    <property type="entry name" value="TM_EGFR-like"/>
    <property type="match status" value="1"/>
</dbReference>
<reference evidence="4 5" key="1">
    <citation type="journal article" date="2018" name="Front. Microbiol.">
        <title>Genome-Wide Analysis of Corynespora cassiicola Leaf Fall Disease Putative Effectors.</title>
        <authorList>
            <person name="Lopez D."/>
            <person name="Ribeiro S."/>
            <person name="Label P."/>
            <person name="Fumanal B."/>
            <person name="Venisse J.S."/>
            <person name="Kohler A."/>
            <person name="de Oliveira R.R."/>
            <person name="Labutti K."/>
            <person name="Lipzen A."/>
            <person name="Lail K."/>
            <person name="Bauer D."/>
            <person name="Ohm R.A."/>
            <person name="Barry K.W."/>
            <person name="Spatafora J."/>
            <person name="Grigoriev I.V."/>
            <person name="Martin F.M."/>
            <person name="Pujade-Renaud V."/>
        </authorList>
    </citation>
    <scope>NUCLEOTIDE SEQUENCE [LARGE SCALE GENOMIC DNA]</scope>
    <source>
        <strain evidence="4 5">Philippines</strain>
    </source>
</reference>
<dbReference type="STRING" id="1448308.A0A2T2PDC1"/>
<proteinExistence type="predicted"/>
<accession>A0A2T2PDC1</accession>
<feature type="region of interest" description="Disordered" evidence="1">
    <location>
        <begin position="160"/>
        <end position="193"/>
    </location>
</feature>
<organism evidence="4 5">
    <name type="scientific">Corynespora cassiicola Philippines</name>
    <dbReference type="NCBI Taxonomy" id="1448308"/>
    <lineage>
        <taxon>Eukaryota</taxon>
        <taxon>Fungi</taxon>
        <taxon>Dikarya</taxon>
        <taxon>Ascomycota</taxon>
        <taxon>Pezizomycotina</taxon>
        <taxon>Dothideomycetes</taxon>
        <taxon>Pleosporomycetidae</taxon>
        <taxon>Pleosporales</taxon>
        <taxon>Corynesporascaceae</taxon>
        <taxon>Corynespora</taxon>
    </lineage>
</organism>
<feature type="compositionally biased region" description="Low complexity" evidence="1">
    <location>
        <begin position="160"/>
        <end position="191"/>
    </location>
</feature>
<feature type="signal peptide" evidence="3">
    <location>
        <begin position="1"/>
        <end position="23"/>
    </location>
</feature>
<evidence type="ECO:0000256" key="1">
    <source>
        <dbReference type="SAM" id="MobiDB-lite"/>
    </source>
</evidence>
<evidence type="ECO:0000256" key="2">
    <source>
        <dbReference type="SAM" id="Phobius"/>
    </source>
</evidence>
<feature type="transmembrane region" description="Helical" evidence="2">
    <location>
        <begin position="200"/>
        <end position="221"/>
    </location>
</feature>
<dbReference type="AlphaFoldDB" id="A0A2T2PDC1"/>
<keyword evidence="3" id="KW-0732">Signal</keyword>
<keyword evidence="2" id="KW-1133">Transmembrane helix</keyword>
<name>A0A2T2PDC1_CORCC</name>
<keyword evidence="5" id="KW-1185">Reference proteome</keyword>
<feature type="chain" id="PRO_5015693545" description="Mid2 domain-containing protein" evidence="3">
    <location>
        <begin position="24"/>
        <end position="280"/>
    </location>
</feature>
<evidence type="ECO:0000313" key="4">
    <source>
        <dbReference type="EMBL" id="PSN75661.1"/>
    </source>
</evidence>